<keyword evidence="1" id="KW-0285">Flavoprotein</keyword>
<evidence type="ECO:0000256" key="5">
    <source>
        <dbReference type="ARBA" id="ARBA00023284"/>
    </source>
</evidence>
<evidence type="ECO:0000256" key="3">
    <source>
        <dbReference type="ARBA" id="ARBA00023002"/>
    </source>
</evidence>
<evidence type="ECO:0000313" key="8">
    <source>
        <dbReference type="Proteomes" id="UP000176406"/>
    </source>
</evidence>
<sequence length="305" mass="33178">MYDLIIIGGGPAGITAGIYAARHKLNTLLITKEFGGQMAKITVAIENYPGFEKISGFDLIQKFEAQLRKQKVDIKMDAVTKVEKKGDYFFITAQDKDVFESKAVIITSGADPRPLEAEGEKEFIGKGVSYCVTCDGPIFANKIVAVIGGGNSAFESALFLSKIASKIFILEYGPKVRADETNQKKVQEAGNIEVITSADVKKIQGDKFVSSIVYQDKLTGENKTLEVQGVFVEIGHMPATSFIKGLVDFNKKDEIKIDPYTCQTKTPGLFSAGDVTEVKIKQIVVAAGEGTKAALAAYKYLDNKY</sequence>
<reference evidence="7 8" key="1">
    <citation type="journal article" date="2016" name="Nat. Commun.">
        <title>Thousands of microbial genomes shed light on interconnected biogeochemical processes in an aquifer system.</title>
        <authorList>
            <person name="Anantharaman K."/>
            <person name="Brown C.T."/>
            <person name="Hug L.A."/>
            <person name="Sharon I."/>
            <person name="Castelle C.J."/>
            <person name="Probst A.J."/>
            <person name="Thomas B.C."/>
            <person name="Singh A."/>
            <person name="Wilkins M.J."/>
            <person name="Karaoz U."/>
            <person name="Brodie E.L."/>
            <person name="Williams K.H."/>
            <person name="Hubbard S.S."/>
            <person name="Banfield J.F."/>
        </authorList>
    </citation>
    <scope>NUCLEOTIDE SEQUENCE [LARGE SCALE GENOMIC DNA]</scope>
</reference>
<dbReference type="Gene3D" id="3.50.50.60">
    <property type="entry name" value="FAD/NAD(P)-binding domain"/>
    <property type="match status" value="2"/>
</dbReference>
<keyword evidence="2" id="KW-0274">FAD</keyword>
<dbReference type="AlphaFoldDB" id="A0A1G2E9F5"/>
<name>A0A1G2E9F5_9BACT</name>
<evidence type="ECO:0000313" key="7">
    <source>
        <dbReference type="EMBL" id="OGZ22484.1"/>
    </source>
</evidence>
<evidence type="ECO:0000256" key="4">
    <source>
        <dbReference type="ARBA" id="ARBA00023157"/>
    </source>
</evidence>
<dbReference type="GO" id="GO:0016668">
    <property type="term" value="F:oxidoreductase activity, acting on a sulfur group of donors, NAD(P) as acceptor"/>
    <property type="evidence" value="ECO:0007669"/>
    <property type="project" value="UniProtKB-ARBA"/>
</dbReference>
<dbReference type="PRINTS" id="PR00368">
    <property type="entry name" value="FADPNR"/>
</dbReference>
<evidence type="ECO:0000259" key="6">
    <source>
        <dbReference type="Pfam" id="PF07992"/>
    </source>
</evidence>
<organism evidence="7 8">
    <name type="scientific">Candidatus Nealsonbacteria bacterium RIFCSPLOWO2_01_FULL_41_9</name>
    <dbReference type="NCBI Taxonomy" id="1801671"/>
    <lineage>
        <taxon>Bacteria</taxon>
        <taxon>Candidatus Nealsoniibacteriota</taxon>
    </lineage>
</organism>
<dbReference type="SUPFAM" id="SSF51905">
    <property type="entry name" value="FAD/NAD(P)-binding domain"/>
    <property type="match status" value="1"/>
</dbReference>
<keyword evidence="3" id="KW-0560">Oxidoreductase</keyword>
<comment type="caution">
    <text evidence="7">The sequence shown here is derived from an EMBL/GenBank/DDBJ whole genome shotgun (WGS) entry which is preliminary data.</text>
</comment>
<dbReference type="InterPro" id="IPR050097">
    <property type="entry name" value="Ferredoxin-NADP_redctase_2"/>
</dbReference>
<proteinExistence type="predicted"/>
<protein>
    <recommendedName>
        <fullName evidence="6">FAD/NAD(P)-binding domain-containing protein</fullName>
    </recommendedName>
</protein>
<dbReference type="InterPro" id="IPR036188">
    <property type="entry name" value="FAD/NAD-bd_sf"/>
</dbReference>
<dbReference type="Pfam" id="PF07992">
    <property type="entry name" value="Pyr_redox_2"/>
    <property type="match status" value="1"/>
</dbReference>
<dbReference type="EMBL" id="MHMG01000044">
    <property type="protein sequence ID" value="OGZ22484.1"/>
    <property type="molecule type" value="Genomic_DNA"/>
</dbReference>
<gene>
    <name evidence="7" type="ORF">A3A08_01175</name>
</gene>
<feature type="domain" description="FAD/NAD(P)-binding" evidence="6">
    <location>
        <begin position="2"/>
        <end position="290"/>
    </location>
</feature>
<dbReference type="PRINTS" id="PR00469">
    <property type="entry name" value="PNDRDTASEII"/>
</dbReference>
<dbReference type="InterPro" id="IPR023753">
    <property type="entry name" value="FAD/NAD-binding_dom"/>
</dbReference>
<dbReference type="InterPro" id="IPR008255">
    <property type="entry name" value="Pyr_nucl-diS_OxRdtase_2_AS"/>
</dbReference>
<dbReference type="PROSITE" id="PS00573">
    <property type="entry name" value="PYRIDINE_REDOX_2"/>
    <property type="match status" value="1"/>
</dbReference>
<evidence type="ECO:0000256" key="1">
    <source>
        <dbReference type="ARBA" id="ARBA00022630"/>
    </source>
</evidence>
<accession>A0A1G2E9F5</accession>
<dbReference type="Proteomes" id="UP000176406">
    <property type="component" value="Unassembled WGS sequence"/>
</dbReference>
<keyword evidence="4" id="KW-1015">Disulfide bond</keyword>
<evidence type="ECO:0000256" key="2">
    <source>
        <dbReference type="ARBA" id="ARBA00022827"/>
    </source>
</evidence>
<dbReference type="PANTHER" id="PTHR48105">
    <property type="entry name" value="THIOREDOXIN REDUCTASE 1-RELATED-RELATED"/>
    <property type="match status" value="1"/>
</dbReference>
<keyword evidence="5" id="KW-0676">Redox-active center</keyword>